<sequence length="99" mass="11008">MSVRSTEYFDHKVWVVPNQVVVALLVGSTYRVGVCVIIVLWLSLFCRFPLPPPPKLSPDLLHWSLGGSMRKVDPAELLTILNYSLGFSLEFSMGFPGGN</sequence>
<reference evidence="2 3" key="1">
    <citation type="submission" date="2016-12" db="EMBL/GenBank/DDBJ databases">
        <title>The genomes of Aspergillus section Nigri reveals drivers in fungal speciation.</title>
        <authorList>
            <consortium name="DOE Joint Genome Institute"/>
            <person name="Vesth T.C."/>
            <person name="Nybo J."/>
            <person name="Theobald S."/>
            <person name="Brandl J."/>
            <person name="Frisvad J.C."/>
            <person name="Nielsen K.F."/>
            <person name="Lyhne E.K."/>
            <person name="Kogle M.E."/>
            <person name="Kuo A."/>
            <person name="Riley R."/>
            <person name="Clum A."/>
            <person name="Nolan M."/>
            <person name="Lipzen A."/>
            <person name="Salamov A."/>
            <person name="Henrissat B."/>
            <person name="Wiebenga A."/>
            <person name="De Vries R.P."/>
            <person name="Grigoriev I.V."/>
            <person name="Mortensen U.H."/>
            <person name="Andersen M.R."/>
            <person name="Baker S.E."/>
        </authorList>
    </citation>
    <scope>NUCLEOTIDE SEQUENCE [LARGE SCALE GENOMIC DNA]</scope>
    <source>
        <strain evidence="2 3">CBS 121591</strain>
    </source>
</reference>
<accession>A0A319CKF3</accession>
<keyword evidence="1" id="KW-1133">Transmembrane helix</keyword>
<dbReference type="VEuPathDB" id="FungiDB:BO82DRAFT_16870"/>
<evidence type="ECO:0000313" key="2">
    <source>
        <dbReference type="EMBL" id="PYH84351.1"/>
    </source>
</evidence>
<dbReference type="GeneID" id="37133067"/>
<keyword evidence="1" id="KW-0812">Transmembrane</keyword>
<feature type="transmembrane region" description="Helical" evidence="1">
    <location>
        <begin position="20"/>
        <end position="45"/>
    </location>
</feature>
<gene>
    <name evidence="2" type="ORF">BO82DRAFT_16870</name>
</gene>
<proteinExistence type="predicted"/>
<protein>
    <submittedName>
        <fullName evidence="2">Uncharacterized protein</fullName>
    </submittedName>
</protein>
<keyword evidence="3" id="KW-1185">Reference proteome</keyword>
<name>A0A319CKF3_9EURO</name>
<evidence type="ECO:0000313" key="3">
    <source>
        <dbReference type="Proteomes" id="UP000248340"/>
    </source>
</evidence>
<dbReference type="RefSeq" id="XP_025494551.1">
    <property type="nucleotide sequence ID" value="XM_025630326.1"/>
</dbReference>
<evidence type="ECO:0000256" key="1">
    <source>
        <dbReference type="SAM" id="Phobius"/>
    </source>
</evidence>
<keyword evidence="1" id="KW-0472">Membrane</keyword>
<organism evidence="2 3">
    <name type="scientific">Aspergillus uvarum CBS 121591</name>
    <dbReference type="NCBI Taxonomy" id="1448315"/>
    <lineage>
        <taxon>Eukaryota</taxon>
        <taxon>Fungi</taxon>
        <taxon>Dikarya</taxon>
        <taxon>Ascomycota</taxon>
        <taxon>Pezizomycotina</taxon>
        <taxon>Eurotiomycetes</taxon>
        <taxon>Eurotiomycetidae</taxon>
        <taxon>Eurotiales</taxon>
        <taxon>Aspergillaceae</taxon>
        <taxon>Aspergillus</taxon>
        <taxon>Aspergillus subgen. Circumdati</taxon>
    </lineage>
</organism>
<dbReference type="AlphaFoldDB" id="A0A319CKF3"/>
<dbReference type="Proteomes" id="UP000248340">
    <property type="component" value="Unassembled WGS sequence"/>
</dbReference>
<dbReference type="EMBL" id="KZ821684">
    <property type="protein sequence ID" value="PYH84351.1"/>
    <property type="molecule type" value="Genomic_DNA"/>
</dbReference>